<reference evidence="2 3" key="1">
    <citation type="submission" date="2024-04" db="EMBL/GenBank/DDBJ databases">
        <title>Phyllosticta paracitricarpa is synonymous to the EU quarantine fungus P. citricarpa based on phylogenomic analyses.</title>
        <authorList>
            <consortium name="Lawrence Berkeley National Laboratory"/>
            <person name="Van Ingen-Buijs V.A."/>
            <person name="Van Westerhoven A.C."/>
            <person name="Haridas S."/>
            <person name="Skiadas P."/>
            <person name="Martin F."/>
            <person name="Groenewald J.Z."/>
            <person name="Crous P.W."/>
            <person name="Seidl M.F."/>
        </authorList>
    </citation>
    <scope>NUCLEOTIDE SEQUENCE [LARGE SCALE GENOMIC DNA]</scope>
    <source>
        <strain evidence="2 3">CBS 123374</strain>
    </source>
</reference>
<gene>
    <name evidence="2" type="ORF">HDK90DRAFT_138930</name>
</gene>
<evidence type="ECO:0000256" key="1">
    <source>
        <dbReference type="SAM" id="MobiDB-lite"/>
    </source>
</evidence>
<dbReference type="EMBL" id="JBBWRZ010000002">
    <property type="protein sequence ID" value="KAK8243958.1"/>
    <property type="molecule type" value="Genomic_DNA"/>
</dbReference>
<comment type="caution">
    <text evidence="2">The sequence shown here is derived from an EMBL/GenBank/DDBJ whole genome shotgun (WGS) entry which is preliminary data.</text>
</comment>
<keyword evidence="3" id="KW-1185">Reference proteome</keyword>
<evidence type="ECO:0000313" key="2">
    <source>
        <dbReference type="EMBL" id="KAK8243958.1"/>
    </source>
</evidence>
<feature type="region of interest" description="Disordered" evidence="1">
    <location>
        <begin position="111"/>
        <end position="130"/>
    </location>
</feature>
<accession>A0ABR1Z026</accession>
<proteinExistence type="predicted"/>
<organism evidence="2 3">
    <name type="scientific">Phyllosticta capitalensis</name>
    <dbReference type="NCBI Taxonomy" id="121624"/>
    <lineage>
        <taxon>Eukaryota</taxon>
        <taxon>Fungi</taxon>
        <taxon>Dikarya</taxon>
        <taxon>Ascomycota</taxon>
        <taxon>Pezizomycotina</taxon>
        <taxon>Dothideomycetes</taxon>
        <taxon>Dothideomycetes incertae sedis</taxon>
        <taxon>Botryosphaeriales</taxon>
        <taxon>Phyllostictaceae</taxon>
        <taxon>Phyllosticta</taxon>
    </lineage>
</organism>
<dbReference type="Proteomes" id="UP001492380">
    <property type="component" value="Unassembled WGS sequence"/>
</dbReference>
<sequence length="301" mass="32852">MGAGPKLPCPRAVLGFHMGPPTHGHGHRAPPRMLPLPPPPGHCKRTASRRAIRPQSMPGFSLDNNNNTAAHSPRCDATAQPPWLLSHHLHQRASCITHRLAASMYKYPATPPPHPASVPRPATSDRPSSNRRTSYNAFFFVAAVGCRPFSFRPCAGPPPRSHTQLDSSPHLCCLSSLVYCTSLTFLLPRALTPHIVLFCSFGIMHDAARASVCTSQGPERHQFITLSLVSPFPLPRAQYARCVVAHGRTLQSSTLWNLKLSRTNELECSSDAPPFGHLVLELSFFLRSAVTFSCPHASTAM</sequence>
<name>A0ABR1Z026_9PEZI</name>
<protein>
    <submittedName>
        <fullName evidence="2">Uncharacterized protein</fullName>
    </submittedName>
</protein>
<evidence type="ECO:0000313" key="3">
    <source>
        <dbReference type="Proteomes" id="UP001492380"/>
    </source>
</evidence>